<sequence length="67" mass="7816">MIPQDFETWRDCITVKCGITLSPAFARQRLAIYRQKAHTETTAFIRLYGSRHYQNIVAWLETIEKGA</sequence>
<organism evidence="1 2">
    <name type="scientific">Olivibacter domesticus</name>
    <name type="common">Pseudosphingobacterium domesticum</name>
    <dbReference type="NCBI Taxonomy" id="407022"/>
    <lineage>
        <taxon>Bacteria</taxon>
        <taxon>Pseudomonadati</taxon>
        <taxon>Bacteroidota</taxon>
        <taxon>Sphingobacteriia</taxon>
        <taxon>Sphingobacteriales</taxon>
        <taxon>Sphingobacteriaceae</taxon>
        <taxon>Olivibacter</taxon>
    </lineage>
</organism>
<evidence type="ECO:0000313" key="1">
    <source>
        <dbReference type="EMBL" id="SEL45331.1"/>
    </source>
</evidence>
<reference evidence="2" key="1">
    <citation type="submission" date="2016-10" db="EMBL/GenBank/DDBJ databases">
        <authorList>
            <person name="Varghese N."/>
            <person name="Submissions S."/>
        </authorList>
    </citation>
    <scope>NUCLEOTIDE SEQUENCE [LARGE SCALE GENOMIC DNA]</scope>
    <source>
        <strain evidence="2">DSM 18733</strain>
    </source>
</reference>
<dbReference type="EMBL" id="FOAF01000002">
    <property type="protein sequence ID" value="SEL45331.1"/>
    <property type="molecule type" value="Genomic_DNA"/>
</dbReference>
<protein>
    <submittedName>
        <fullName evidence="1">Uncharacterized protein</fullName>
    </submittedName>
</protein>
<gene>
    <name evidence="1" type="ORF">SAMN05661044_02533</name>
</gene>
<proteinExistence type="predicted"/>
<name>A0A1H7QAZ3_OLID1</name>
<dbReference type="RefSeq" id="WP_093324690.1">
    <property type="nucleotide sequence ID" value="NZ_FOAF01000002.1"/>
</dbReference>
<dbReference type="OrthoDB" id="285538at2"/>
<dbReference type="Proteomes" id="UP000199421">
    <property type="component" value="Unassembled WGS sequence"/>
</dbReference>
<dbReference type="STRING" id="407022.SAMN05661044_02533"/>
<keyword evidence="2" id="KW-1185">Reference proteome</keyword>
<dbReference type="AlphaFoldDB" id="A0A1H7QAZ3"/>
<evidence type="ECO:0000313" key="2">
    <source>
        <dbReference type="Proteomes" id="UP000199421"/>
    </source>
</evidence>
<accession>A0A1H7QAZ3</accession>